<proteinExistence type="predicted"/>
<comment type="caution">
    <text evidence="2">The sequence shown here is derived from an EMBL/GenBank/DDBJ whole genome shotgun (WGS) entry which is preliminary data.</text>
</comment>
<accession>A0A9P3GDS5</accession>
<name>A0A9P3GDS5_9APHY</name>
<dbReference type="AlphaFoldDB" id="A0A9P3GDS5"/>
<organism evidence="2 3">
    <name type="scientific">Phanerochaete sordida</name>
    <dbReference type="NCBI Taxonomy" id="48140"/>
    <lineage>
        <taxon>Eukaryota</taxon>
        <taxon>Fungi</taxon>
        <taxon>Dikarya</taxon>
        <taxon>Basidiomycota</taxon>
        <taxon>Agaricomycotina</taxon>
        <taxon>Agaricomycetes</taxon>
        <taxon>Polyporales</taxon>
        <taxon>Phanerochaetaceae</taxon>
        <taxon>Phanerochaete</taxon>
    </lineage>
</organism>
<protein>
    <submittedName>
        <fullName evidence="2">Uncharacterized protein</fullName>
    </submittedName>
</protein>
<evidence type="ECO:0000313" key="2">
    <source>
        <dbReference type="EMBL" id="GJE92926.1"/>
    </source>
</evidence>
<evidence type="ECO:0000313" key="3">
    <source>
        <dbReference type="Proteomes" id="UP000703269"/>
    </source>
</evidence>
<reference evidence="2 3" key="1">
    <citation type="submission" date="2021-08" db="EMBL/GenBank/DDBJ databases">
        <title>Draft Genome Sequence of Phanerochaete sordida strain YK-624.</title>
        <authorList>
            <person name="Mori T."/>
            <person name="Dohra H."/>
            <person name="Suzuki T."/>
            <person name="Kawagishi H."/>
            <person name="Hirai H."/>
        </authorList>
    </citation>
    <scope>NUCLEOTIDE SEQUENCE [LARGE SCALE GENOMIC DNA]</scope>
    <source>
        <strain evidence="2 3">YK-624</strain>
    </source>
</reference>
<sequence>MFGLPPNSGRGRPPSQTARSLASAPPSPSSTTSAVFYSFGGRRTTQSHPLIAPLPPTWLFAKWLLFFLG</sequence>
<gene>
    <name evidence="2" type="ORF">PsYK624_090850</name>
</gene>
<feature type="compositionally biased region" description="Low complexity" evidence="1">
    <location>
        <begin position="17"/>
        <end position="32"/>
    </location>
</feature>
<keyword evidence="3" id="KW-1185">Reference proteome</keyword>
<evidence type="ECO:0000256" key="1">
    <source>
        <dbReference type="SAM" id="MobiDB-lite"/>
    </source>
</evidence>
<feature type="region of interest" description="Disordered" evidence="1">
    <location>
        <begin position="1"/>
        <end position="32"/>
    </location>
</feature>
<dbReference type="EMBL" id="BPQB01000029">
    <property type="protein sequence ID" value="GJE92926.1"/>
    <property type="molecule type" value="Genomic_DNA"/>
</dbReference>
<dbReference type="Proteomes" id="UP000703269">
    <property type="component" value="Unassembled WGS sequence"/>
</dbReference>